<sequence length="193" mass="21284">MTRVIETPLPGVLLIEPGVFGDARGFFVESFRASWLRDAGVDATFVQDNQSRSRRGVLRGLHYQRVNPQGKLVHASRGAVYDVAVDIRRGSPSFGRWFGALLDDVSHRMLWIPPGFAHGFCVLSDEADFAYKCTQYYDPDSDAGVRWDDPAIGIDWPDSGAPYQLSDKDRRQPPLAELAAGAPGMLPAYGSAR</sequence>
<dbReference type="CDD" id="cd00438">
    <property type="entry name" value="cupin_RmlC"/>
    <property type="match status" value="1"/>
</dbReference>
<gene>
    <name evidence="9" type="primary">rfbC</name>
    <name evidence="9" type="ORF">LGN22_22065</name>
</gene>
<keyword evidence="7 9" id="KW-0413">Isomerase</keyword>
<reference evidence="9" key="1">
    <citation type="submission" date="2023-08" db="EMBL/GenBank/DDBJ databases">
        <title>A collection of bacterial strains from the Burkholderia cepacia Research Laboratory and Repository.</title>
        <authorList>
            <person name="Lipuma J."/>
            <person name="Spilker T."/>
        </authorList>
    </citation>
    <scope>NUCLEOTIDE SEQUENCE</scope>
    <source>
        <strain evidence="9">AU0862</strain>
    </source>
</reference>
<feature type="active site" description="Proton donor" evidence="5">
    <location>
        <position position="131"/>
    </location>
</feature>
<organism evidence="9 10">
    <name type="scientific">Burkholderia cenocepacia</name>
    <dbReference type="NCBI Taxonomy" id="95486"/>
    <lineage>
        <taxon>Bacteria</taxon>
        <taxon>Pseudomonadati</taxon>
        <taxon>Pseudomonadota</taxon>
        <taxon>Betaproteobacteria</taxon>
        <taxon>Burkholderiales</taxon>
        <taxon>Burkholderiaceae</taxon>
        <taxon>Burkholderia</taxon>
        <taxon>Burkholderia cepacia complex</taxon>
    </lineage>
</organism>
<dbReference type="GO" id="GO:0008830">
    <property type="term" value="F:dTDP-4-dehydrorhamnose 3,5-epimerase activity"/>
    <property type="evidence" value="ECO:0007669"/>
    <property type="project" value="UniProtKB-UniRule"/>
</dbReference>
<evidence type="ECO:0000313" key="10">
    <source>
        <dbReference type="Proteomes" id="UP001199070"/>
    </source>
</evidence>
<feature type="region of interest" description="Disordered" evidence="8">
    <location>
        <begin position="158"/>
        <end position="193"/>
    </location>
</feature>
<evidence type="ECO:0000256" key="5">
    <source>
        <dbReference type="PIRSR" id="PIRSR600888-1"/>
    </source>
</evidence>
<dbReference type="Proteomes" id="UP001199070">
    <property type="component" value="Unassembled WGS sequence"/>
</dbReference>
<evidence type="ECO:0000256" key="1">
    <source>
        <dbReference type="ARBA" id="ARBA00001298"/>
    </source>
</evidence>
<comment type="similarity">
    <text evidence="7">Belongs to the dTDP-4-dehydrorhamnose 3,5-epimerase family.</text>
</comment>
<feature type="compositionally biased region" description="Low complexity" evidence="8">
    <location>
        <begin position="173"/>
        <end position="193"/>
    </location>
</feature>
<comment type="subunit">
    <text evidence="7">Homodimer.</text>
</comment>
<evidence type="ECO:0000256" key="8">
    <source>
        <dbReference type="SAM" id="MobiDB-lite"/>
    </source>
</evidence>
<dbReference type="PANTHER" id="PTHR21047:SF2">
    <property type="entry name" value="THYMIDINE DIPHOSPHO-4-KETO-RHAMNOSE 3,5-EPIMERASE"/>
    <property type="match status" value="1"/>
</dbReference>
<dbReference type="Gene3D" id="2.60.120.10">
    <property type="entry name" value="Jelly Rolls"/>
    <property type="match status" value="1"/>
</dbReference>
<dbReference type="GO" id="GO:0000271">
    <property type="term" value="P:polysaccharide biosynthetic process"/>
    <property type="evidence" value="ECO:0007669"/>
    <property type="project" value="TreeGrafter"/>
</dbReference>
<accession>A0AAW4TEE8</accession>
<comment type="pathway">
    <text evidence="7">Carbohydrate biosynthesis; dTDP-L-rhamnose biosynthesis.</text>
</comment>
<evidence type="ECO:0000313" key="9">
    <source>
        <dbReference type="EMBL" id="MCA8381582.1"/>
    </source>
</evidence>
<dbReference type="EMBL" id="JAIZTC010000006">
    <property type="protein sequence ID" value="MCA8381582.1"/>
    <property type="molecule type" value="Genomic_DNA"/>
</dbReference>
<dbReference type="Pfam" id="PF00908">
    <property type="entry name" value="dTDP_sugar_isom"/>
    <property type="match status" value="1"/>
</dbReference>
<feature type="site" description="Participates in a stacking interaction with the thymidine ring of dTDP-4-oxo-6-deoxyglucose" evidence="6">
    <location>
        <position position="137"/>
    </location>
</feature>
<protein>
    <recommendedName>
        <fullName evidence="4 7">dTDP-4-dehydrorhamnose 3,5-epimerase</fullName>
        <ecNumber evidence="3 7">5.1.3.13</ecNumber>
    </recommendedName>
    <alternativeName>
        <fullName evidence="7">Thymidine diphospho-4-keto-rhamnose 3,5-epimerase</fullName>
    </alternativeName>
</protein>
<dbReference type="InterPro" id="IPR014710">
    <property type="entry name" value="RmlC-like_jellyroll"/>
</dbReference>
<evidence type="ECO:0000256" key="3">
    <source>
        <dbReference type="ARBA" id="ARBA00012098"/>
    </source>
</evidence>
<proteinExistence type="inferred from homology"/>
<dbReference type="NCBIfam" id="TIGR01221">
    <property type="entry name" value="rmlC"/>
    <property type="match status" value="1"/>
</dbReference>
<comment type="caution">
    <text evidence="9">The sequence shown here is derived from an EMBL/GenBank/DDBJ whole genome shotgun (WGS) entry which is preliminary data.</text>
</comment>
<dbReference type="EC" id="5.1.3.13" evidence="3 7"/>
<comment type="catalytic activity">
    <reaction evidence="1 7">
        <text>dTDP-4-dehydro-6-deoxy-alpha-D-glucose = dTDP-4-dehydro-beta-L-rhamnose</text>
        <dbReference type="Rhea" id="RHEA:16969"/>
        <dbReference type="ChEBI" id="CHEBI:57649"/>
        <dbReference type="ChEBI" id="CHEBI:62830"/>
        <dbReference type="EC" id="5.1.3.13"/>
    </reaction>
</comment>
<comment type="function">
    <text evidence="2 7">Catalyzes the epimerization of the C3' and C5'positions of dTDP-6-deoxy-D-xylo-4-hexulose, forming dTDP-6-deoxy-L-lyxo-4-hexulose.</text>
</comment>
<feature type="active site" description="Proton acceptor" evidence="5">
    <location>
        <position position="62"/>
    </location>
</feature>
<evidence type="ECO:0000256" key="7">
    <source>
        <dbReference type="RuleBase" id="RU364069"/>
    </source>
</evidence>
<dbReference type="GO" id="GO:0019305">
    <property type="term" value="P:dTDP-rhamnose biosynthetic process"/>
    <property type="evidence" value="ECO:0007669"/>
    <property type="project" value="UniProtKB-UniRule"/>
</dbReference>
<dbReference type="SUPFAM" id="SSF51182">
    <property type="entry name" value="RmlC-like cupins"/>
    <property type="match status" value="1"/>
</dbReference>
<dbReference type="InterPro" id="IPR011051">
    <property type="entry name" value="RmlC_Cupin_sf"/>
</dbReference>
<evidence type="ECO:0000256" key="2">
    <source>
        <dbReference type="ARBA" id="ARBA00001997"/>
    </source>
</evidence>
<evidence type="ECO:0000256" key="4">
    <source>
        <dbReference type="ARBA" id="ARBA00019595"/>
    </source>
</evidence>
<dbReference type="RefSeq" id="WP_011695036.1">
    <property type="nucleotide sequence ID" value="NZ_CADETP010000002.1"/>
</dbReference>
<name>A0AAW4TEE8_9BURK</name>
<dbReference type="AlphaFoldDB" id="A0AAW4TEE8"/>
<dbReference type="InterPro" id="IPR000888">
    <property type="entry name" value="RmlC-like"/>
</dbReference>
<dbReference type="GO" id="GO:0005829">
    <property type="term" value="C:cytosol"/>
    <property type="evidence" value="ECO:0007669"/>
    <property type="project" value="TreeGrafter"/>
</dbReference>
<dbReference type="PANTHER" id="PTHR21047">
    <property type="entry name" value="DTDP-6-DEOXY-D-GLUCOSE-3,5 EPIMERASE"/>
    <property type="match status" value="1"/>
</dbReference>
<evidence type="ECO:0000256" key="6">
    <source>
        <dbReference type="PIRSR" id="PIRSR600888-3"/>
    </source>
</evidence>